<proteinExistence type="predicted"/>
<organism evidence="1 2">
    <name type="scientific">Mucilaginibacter xinganensis</name>
    <dbReference type="NCBI Taxonomy" id="1234841"/>
    <lineage>
        <taxon>Bacteria</taxon>
        <taxon>Pseudomonadati</taxon>
        <taxon>Bacteroidota</taxon>
        <taxon>Sphingobacteriia</taxon>
        <taxon>Sphingobacteriales</taxon>
        <taxon>Sphingobacteriaceae</taxon>
        <taxon>Mucilaginibacter</taxon>
    </lineage>
</organism>
<protein>
    <submittedName>
        <fullName evidence="1">Uncharacterized protein</fullName>
    </submittedName>
</protein>
<evidence type="ECO:0000313" key="1">
    <source>
        <dbReference type="EMBL" id="ASU35667.1"/>
    </source>
</evidence>
<gene>
    <name evidence="1" type="ORF">MuYL_3782</name>
</gene>
<accession>A0A223P0P2</accession>
<dbReference type="AlphaFoldDB" id="A0A223P0P2"/>
<evidence type="ECO:0000313" key="2">
    <source>
        <dbReference type="Proteomes" id="UP000215002"/>
    </source>
</evidence>
<dbReference type="EMBL" id="CP022743">
    <property type="protein sequence ID" value="ASU35667.1"/>
    <property type="molecule type" value="Genomic_DNA"/>
</dbReference>
<dbReference type="RefSeq" id="WP_157740944.1">
    <property type="nucleotide sequence ID" value="NZ_CP022743.1"/>
</dbReference>
<keyword evidence="2" id="KW-1185">Reference proteome</keyword>
<dbReference type="Proteomes" id="UP000215002">
    <property type="component" value="Chromosome"/>
</dbReference>
<sequence length="56" mass="6354">MRCIACIAVSFHRNNTRDTVNLWCVNKPVLLSIAKDLQQALFPAERYVGDLSGEYL</sequence>
<name>A0A223P0P2_9SPHI</name>
<dbReference type="KEGG" id="muc:MuYL_3782"/>
<reference evidence="1 2" key="1">
    <citation type="submission" date="2017-08" db="EMBL/GenBank/DDBJ databases">
        <title>Complete genome sequence of Mucilaginibacter sp. strain BJC16-A31.</title>
        <authorList>
            <consortium name="Henan University of Science and Technology"/>
            <person name="You X."/>
        </authorList>
    </citation>
    <scope>NUCLEOTIDE SEQUENCE [LARGE SCALE GENOMIC DNA]</scope>
    <source>
        <strain evidence="1 2">BJC16-A31</strain>
    </source>
</reference>